<feature type="region of interest" description="Disordered" evidence="1">
    <location>
        <begin position="557"/>
        <end position="620"/>
    </location>
</feature>
<feature type="region of interest" description="Disordered" evidence="1">
    <location>
        <begin position="48"/>
        <end position="156"/>
    </location>
</feature>
<feature type="compositionally biased region" description="Basic and acidic residues" evidence="1">
    <location>
        <begin position="589"/>
        <end position="599"/>
    </location>
</feature>
<dbReference type="InterPro" id="IPR032795">
    <property type="entry name" value="DUF3741-assoc"/>
</dbReference>
<feature type="domain" description="DUF3741" evidence="2">
    <location>
        <begin position="190"/>
        <end position="234"/>
    </location>
</feature>
<dbReference type="AlphaFoldDB" id="A0A199UGE2"/>
<dbReference type="Proteomes" id="UP000092600">
    <property type="component" value="Unassembled WGS sequence"/>
</dbReference>
<feature type="domain" description="DUF3741" evidence="4">
    <location>
        <begin position="107"/>
        <end position="124"/>
    </location>
</feature>
<dbReference type="Pfam" id="PF12552">
    <property type="entry name" value="DUF3741"/>
    <property type="match status" value="1"/>
</dbReference>
<dbReference type="InterPro" id="IPR022212">
    <property type="entry name" value="DUF3741"/>
</dbReference>
<evidence type="ECO:0000256" key="1">
    <source>
        <dbReference type="SAM" id="MobiDB-lite"/>
    </source>
</evidence>
<comment type="caution">
    <text evidence="5">The sequence shown here is derived from an EMBL/GenBank/DDBJ whole genome shotgun (WGS) entry which is preliminary data.</text>
</comment>
<dbReference type="PANTHER" id="PTHR46634:SF3">
    <property type="entry name" value="M REDUCTASE II SUBUNIT GAMMA, PUTATIVE (DUF3741)-RELATED"/>
    <property type="match status" value="1"/>
</dbReference>
<evidence type="ECO:0000259" key="4">
    <source>
        <dbReference type="Pfam" id="PF14383"/>
    </source>
</evidence>
<evidence type="ECO:0000259" key="3">
    <source>
        <dbReference type="Pfam" id="PF14309"/>
    </source>
</evidence>
<dbReference type="EMBL" id="LSRQ01008311">
    <property type="protein sequence ID" value="OAY63809.1"/>
    <property type="molecule type" value="Genomic_DNA"/>
</dbReference>
<feature type="domain" description="DUF4378" evidence="3">
    <location>
        <begin position="735"/>
        <end position="898"/>
    </location>
</feature>
<dbReference type="PANTHER" id="PTHR46634">
    <property type="entry name" value="M REDUCTASE II SUBUNIT GAMMA, PUTATIVE (DUF3741)-RELATED"/>
    <property type="match status" value="1"/>
</dbReference>
<sequence>MLSGSDPPAAAAAVAAELVSGERKVGKALDSQKPVSGCMGKMINLFELSAGSPVRRNRPEAKEANGPGAVHADDKPANSDLRRSSSAKKSGGTPMKMLIAQEMSKETESKRKPPSVVAKLMGLDDDLPAPPASKRSSQEDRCLNKPTPCEIHSSSSERIEYKDVYEVWQQPSRPNYSHDRQSEKRMDLVRQKFMEAKRLATDERLLQSKEFQEALEVLSSNRDIFLKFLEEPNSLFSKQIDGLHTIPPPPRTKRITVLKPAKSVEVKVDKLIKKQQYPNVDRNGCELNKPYWRSSLTNSKSESFSQPTRIVVLKPSPAKAQIVSQEVMTQNDLYGGLGDIEAKSYHRRDESLLSSVFSNGYGGDDSSFNRSENEYIEEEEEEGGSFSDSEIVTPTSRHSWDYINKFGSPYSASSFSRASYSPESSVIREAKKRLSERWALVAANEIIHEEIQVPRSSSTLGDMLAIPDVKKKEEGSRSYGAEHEFRAQNACLIQKEEEGEGSPRNLSRSKSVPVSSSVYDNVGLNAQVSNSQDSRSIVAKEAARPNKGKSFFKSFFSRSKKPGREGPSPSLVGPGKVHSPCMEASSNDDLLKPDDKSFPDESPVVNSEEEFEKAVSAPASSVSKQGTVSSKATLSLVKPTPSDYPFEIQEKSKSSNSPRIYLDQPSPTSVLDALIEDANENETPSHVHANTAIESVARSLSWEDADAHMETPSFIDPPDFLRTISRGNEDEQERFTFVQNLLSSSVLNSEKPNSVFAGWHSIDCPMNPNLLDKFLDRKEEAAKSRERRSNQRLLFDCVNAVLLEIGHSTLLGVYPWGKAHTVSQKSALLAAEVWDRVKNWFSNEAKFVHGESENAGVVVERVMRKEIEGNGWAELMRFEVNEISREIGGEVLEQLVGEALMEFAAGCCL</sequence>
<protein>
    <recommendedName>
        <fullName evidence="7">DUF4378 domain-containing protein</fullName>
    </recommendedName>
</protein>
<dbReference type="Pfam" id="PF14383">
    <property type="entry name" value="VARLMGL"/>
    <property type="match status" value="1"/>
</dbReference>
<feature type="compositionally biased region" description="Acidic residues" evidence="1">
    <location>
        <begin position="374"/>
        <end position="383"/>
    </location>
</feature>
<evidence type="ECO:0008006" key="7">
    <source>
        <dbReference type="Google" id="ProtNLM"/>
    </source>
</evidence>
<dbReference type="STRING" id="4615.A0A199UGE2"/>
<evidence type="ECO:0000313" key="6">
    <source>
        <dbReference type="Proteomes" id="UP000092600"/>
    </source>
</evidence>
<dbReference type="InterPro" id="IPR025486">
    <property type="entry name" value="DUF4378"/>
</dbReference>
<reference evidence="5 6" key="1">
    <citation type="journal article" date="2016" name="DNA Res.">
        <title>The draft genome of MD-2 pineapple using hybrid error correction of long reads.</title>
        <authorList>
            <person name="Redwan R.M."/>
            <person name="Saidin A."/>
            <person name="Kumar S.V."/>
        </authorList>
    </citation>
    <scope>NUCLEOTIDE SEQUENCE [LARGE SCALE GENOMIC DNA]</scope>
    <source>
        <strain evidence="6">cv. MD2</strain>
        <tissue evidence="5">Leaf</tissue>
    </source>
</reference>
<accession>A0A199UGE2</accession>
<proteinExistence type="predicted"/>
<gene>
    <name evidence="5" type="ORF">ACMD2_26420</name>
</gene>
<feature type="region of interest" description="Disordered" evidence="1">
    <location>
        <begin position="364"/>
        <end position="391"/>
    </location>
</feature>
<evidence type="ECO:0000259" key="2">
    <source>
        <dbReference type="Pfam" id="PF12552"/>
    </source>
</evidence>
<name>A0A199UGE2_ANACO</name>
<dbReference type="Pfam" id="PF14309">
    <property type="entry name" value="DUF4378"/>
    <property type="match status" value="1"/>
</dbReference>
<evidence type="ECO:0000313" key="5">
    <source>
        <dbReference type="EMBL" id="OAY63809.1"/>
    </source>
</evidence>
<feature type="compositionally biased region" description="Basic and acidic residues" evidence="1">
    <location>
        <begin position="71"/>
        <end position="83"/>
    </location>
</feature>
<organism evidence="5 6">
    <name type="scientific">Ananas comosus</name>
    <name type="common">Pineapple</name>
    <name type="synonym">Ananas ananas</name>
    <dbReference type="NCBI Taxonomy" id="4615"/>
    <lineage>
        <taxon>Eukaryota</taxon>
        <taxon>Viridiplantae</taxon>
        <taxon>Streptophyta</taxon>
        <taxon>Embryophyta</taxon>
        <taxon>Tracheophyta</taxon>
        <taxon>Spermatophyta</taxon>
        <taxon>Magnoliopsida</taxon>
        <taxon>Liliopsida</taxon>
        <taxon>Poales</taxon>
        <taxon>Bromeliaceae</taxon>
        <taxon>Bromelioideae</taxon>
        <taxon>Ananas</taxon>
    </lineage>
</organism>